<comment type="caution">
    <text evidence="1">The sequence shown here is derived from an EMBL/GenBank/DDBJ whole genome shotgun (WGS) entry which is preliminary data.</text>
</comment>
<accession>A0A151AP91</accession>
<dbReference type="Proteomes" id="UP000075531">
    <property type="component" value="Unassembled WGS sequence"/>
</dbReference>
<protein>
    <recommendedName>
        <fullName evidence="3">Phage head-tail adaptor</fullName>
    </recommendedName>
</protein>
<reference evidence="1 2" key="1">
    <citation type="submission" date="2016-02" db="EMBL/GenBank/DDBJ databases">
        <title>Genome sequence of Clostridium tepidiprofundi DSM 19306.</title>
        <authorList>
            <person name="Poehlein A."/>
            <person name="Daniel R."/>
        </authorList>
    </citation>
    <scope>NUCLEOTIDE SEQUENCE [LARGE SCALE GENOMIC DNA]</scope>
    <source>
        <strain evidence="1 2">DSM 19306</strain>
    </source>
</reference>
<evidence type="ECO:0000313" key="1">
    <source>
        <dbReference type="EMBL" id="KYH29207.1"/>
    </source>
</evidence>
<keyword evidence="2" id="KW-1185">Reference proteome</keyword>
<dbReference type="PROSITE" id="PS51257">
    <property type="entry name" value="PROKAR_LIPOPROTEIN"/>
    <property type="match status" value="1"/>
</dbReference>
<proteinExistence type="predicted"/>
<sequence>MNKKNLILIIVIMSFMLLLSCGSKEEGSKKESEKNQSKSTFEIKVAENLVKNYMNYLMNENYDDAVKTYVAELRDKTKMIISKDLKIKGYNIIDVNEVGKSGVFKIRVTRTDIERPFSVLDEYTIKVIKDISDYKISDINCTSEKEAFVEEYGIRLKNKNNVETKLIIDKSSIPEYAFAQDDSAKINRIKVPKKSFGRINFSYTGEKLGITTYEKDSFIGVVTIDESLVVQGGVSGGSSNESGGNKNKGTQMVVREKPIGKKIISLDLLKDSVIDFISFSLDEKFVMVQYNKAGSGKCIRVYNTENGNIIPVVFENEYPVKYVDVLFSSFDNDILNFKVVKRKGIEENLKNIVGKWQLDLKQFKIKKL</sequence>
<dbReference type="PATRIC" id="fig|1121338.3.peg.2867"/>
<organism evidence="1 2">
    <name type="scientific">Clostridium tepidiprofundi DSM 19306</name>
    <dbReference type="NCBI Taxonomy" id="1121338"/>
    <lineage>
        <taxon>Bacteria</taxon>
        <taxon>Bacillati</taxon>
        <taxon>Bacillota</taxon>
        <taxon>Clostridia</taxon>
        <taxon>Eubacteriales</taxon>
        <taxon>Clostridiaceae</taxon>
        <taxon>Clostridium</taxon>
    </lineage>
</organism>
<name>A0A151AP91_9CLOT</name>
<evidence type="ECO:0008006" key="3">
    <source>
        <dbReference type="Google" id="ProtNLM"/>
    </source>
</evidence>
<dbReference type="AlphaFoldDB" id="A0A151AP91"/>
<dbReference type="RefSeq" id="WP_066827570.1">
    <property type="nucleotide sequence ID" value="NZ_LTBA01000090.1"/>
</dbReference>
<evidence type="ECO:0000313" key="2">
    <source>
        <dbReference type="Proteomes" id="UP000075531"/>
    </source>
</evidence>
<dbReference type="EMBL" id="LTBA01000090">
    <property type="protein sequence ID" value="KYH29207.1"/>
    <property type="molecule type" value="Genomic_DNA"/>
</dbReference>
<gene>
    <name evidence="1" type="ORF">CLTEP_27300</name>
</gene>
<dbReference type="OrthoDB" id="1950593at2"/>
<dbReference type="STRING" id="1121338.CLTEP_27300"/>